<dbReference type="InterPro" id="IPR021739">
    <property type="entry name" value="SaV-like"/>
</dbReference>
<evidence type="ECO:0000256" key="1">
    <source>
        <dbReference type="ARBA" id="ARBA00006581"/>
    </source>
</evidence>
<dbReference type="EMBL" id="MN586033">
    <property type="protein sequence ID" value="QGJ94160.1"/>
    <property type="molecule type" value="Genomic_DNA"/>
</dbReference>
<proteinExistence type="inferred from homology"/>
<organism evidence="6 7">
    <name type="scientific">Corynebacterium phage EmiRose</name>
    <dbReference type="NCBI Taxonomy" id="2565372"/>
    <lineage>
        <taxon>Viruses</taxon>
        <taxon>Duplodnaviria</taxon>
        <taxon>Heunggongvirae</taxon>
        <taxon>Uroviricota</taxon>
        <taxon>Caudoviricetes</taxon>
        <taxon>Emirosevirus</taxon>
        <taxon>Emirosevirus emirose</taxon>
    </lineage>
</organism>
<dbReference type="NCBIfam" id="TIGR00576">
    <property type="entry name" value="dut"/>
    <property type="match status" value="1"/>
</dbReference>
<keyword evidence="7" id="KW-1185">Reference proteome</keyword>
<evidence type="ECO:0000259" key="5">
    <source>
        <dbReference type="Pfam" id="PF00692"/>
    </source>
</evidence>
<dbReference type="Gene3D" id="2.70.40.10">
    <property type="match status" value="1"/>
</dbReference>
<sequence length="416" mass="45658">MDMRYTTMPVDGVTLASYSKALLPRPQHTGDAGIDLRCASAFYLEPGETMQIGTGVVVDNIDRYIVGMVCSRSGLAAHDGVHVLNAPGIIDSMYRGEIAVILHNASSHRCVVEAGRRIAQLVFTPVCPTVAPVQDTDRGEGGLGSTDSINPREYAVPQHYVIGDAFDGHDDGADDAANLFEADDELLSDEDREIADLLLGDGDDMLTDDLPSDMDDLVDKVTTLIFKAAAANLNDDGTIPDDNAGSDDVVSHPKHYAANRDFPGLEAILFTRTMRFGHGNAVKYLWRHAYKGRPVEDLRKARWYLVNSIEGGSQLLHLKNAPDNADNERELLDRMDYMNYMYIECIGGRGNKHEALKDVAKLLAYRVMVGLIFYGEEYAALLRGHSLLGGDTEAMSETQLIRILDCAIDVYTTLEE</sequence>
<dbReference type="Pfam" id="PF00692">
    <property type="entry name" value="dUTPase"/>
    <property type="match status" value="1"/>
</dbReference>
<reference evidence="6 7" key="1">
    <citation type="submission" date="2019-10" db="EMBL/GenBank/DDBJ databases">
        <authorList>
            <person name="Davis E.R."/>
            <person name="Mohamed A."/>
            <person name="Ilzat A."/>
            <person name="Sivanathan V."/>
            <person name="Garlena R.A."/>
            <person name="Russell D.A."/>
            <person name="Pope W.H."/>
            <person name="Jacobs-Sera D."/>
            <person name="Hatfull G.F."/>
        </authorList>
    </citation>
    <scope>NUCLEOTIDE SEQUENCE [LARGE SCALE GENOMIC DNA]</scope>
</reference>
<dbReference type="InterPro" id="IPR008181">
    <property type="entry name" value="dUTPase"/>
</dbReference>
<accession>A0A649VNX0</accession>
<dbReference type="InterPro" id="IPR036157">
    <property type="entry name" value="dUTPase-like_sf"/>
</dbReference>
<dbReference type="NCBIfam" id="NF001862">
    <property type="entry name" value="PRK00601.1"/>
    <property type="match status" value="1"/>
</dbReference>
<dbReference type="GO" id="GO:0004170">
    <property type="term" value="F:dUTP diphosphatase activity"/>
    <property type="evidence" value="ECO:0007669"/>
    <property type="project" value="UniProtKB-EC"/>
</dbReference>
<dbReference type="PANTHER" id="PTHR11241:SF0">
    <property type="entry name" value="DEOXYURIDINE 5'-TRIPHOSPHATE NUCLEOTIDOHYDROLASE"/>
    <property type="match status" value="1"/>
</dbReference>
<protein>
    <recommendedName>
        <fullName evidence="2">dUTP diphosphatase</fullName>
        <ecNumber evidence="2">3.6.1.23</ecNumber>
    </recommendedName>
</protein>
<evidence type="ECO:0000313" key="6">
    <source>
        <dbReference type="EMBL" id="QGJ94160.1"/>
    </source>
</evidence>
<dbReference type="Proteomes" id="UP000427166">
    <property type="component" value="Segment"/>
</dbReference>
<name>A0A649VNX0_9CAUD</name>
<dbReference type="KEGG" id="vg:80018881"/>
<evidence type="ECO:0000256" key="2">
    <source>
        <dbReference type="ARBA" id="ARBA00012379"/>
    </source>
</evidence>
<gene>
    <name evidence="6" type="primary">28</name>
    <name evidence="6" type="ORF">SEA_EMIROSE_28</name>
</gene>
<evidence type="ECO:0000256" key="4">
    <source>
        <dbReference type="ARBA" id="ARBA00023080"/>
    </source>
</evidence>
<dbReference type="GO" id="GO:0046081">
    <property type="term" value="P:dUTP catabolic process"/>
    <property type="evidence" value="ECO:0007669"/>
    <property type="project" value="InterPro"/>
</dbReference>
<evidence type="ECO:0000313" key="7">
    <source>
        <dbReference type="Proteomes" id="UP000427166"/>
    </source>
</evidence>
<dbReference type="GO" id="GO:0000287">
    <property type="term" value="F:magnesium ion binding"/>
    <property type="evidence" value="ECO:0007669"/>
    <property type="project" value="InterPro"/>
</dbReference>
<evidence type="ECO:0000256" key="3">
    <source>
        <dbReference type="ARBA" id="ARBA00022801"/>
    </source>
</evidence>
<dbReference type="SUPFAM" id="SSF51283">
    <property type="entry name" value="dUTPase-like"/>
    <property type="match status" value="1"/>
</dbReference>
<dbReference type="Pfam" id="PF11753">
    <property type="entry name" value="DUF3310"/>
    <property type="match status" value="1"/>
</dbReference>
<comment type="similarity">
    <text evidence="1">Belongs to the dUTPase family.</text>
</comment>
<feature type="domain" description="dUTPase-like" evidence="5">
    <location>
        <begin position="22"/>
        <end position="146"/>
    </location>
</feature>
<keyword evidence="3" id="KW-0378">Hydrolase</keyword>
<dbReference type="GO" id="GO:0006226">
    <property type="term" value="P:dUMP biosynthetic process"/>
    <property type="evidence" value="ECO:0007669"/>
    <property type="project" value="InterPro"/>
</dbReference>
<dbReference type="InterPro" id="IPR029054">
    <property type="entry name" value="dUTPase-like"/>
</dbReference>
<dbReference type="GeneID" id="80018881"/>
<keyword evidence="4" id="KW-0546">Nucleotide metabolism</keyword>
<dbReference type="CDD" id="cd07557">
    <property type="entry name" value="trimeric_dUTPase"/>
    <property type="match status" value="1"/>
</dbReference>
<dbReference type="RefSeq" id="YP_010754295.1">
    <property type="nucleotide sequence ID" value="NC_073458.1"/>
</dbReference>
<dbReference type="PANTHER" id="PTHR11241">
    <property type="entry name" value="DEOXYURIDINE 5'-TRIPHOSPHATE NUCLEOTIDOHYDROLASE"/>
    <property type="match status" value="1"/>
</dbReference>
<dbReference type="EC" id="3.6.1.23" evidence="2"/>
<dbReference type="InterPro" id="IPR033704">
    <property type="entry name" value="dUTPase_trimeric"/>
</dbReference>